<evidence type="ECO:0000313" key="3">
    <source>
        <dbReference type="Proteomes" id="UP001492380"/>
    </source>
</evidence>
<sequence length="308" mass="33697">MKFAMKTKFSFFITSLLLAPWTVPAHPAGTSSENLEKVLALRDHEDLQTRGDKLPRAQTFYGTTPGVTSPASMGWFRSYVATPNALAVNQQTFNYQCFWGSAALLPKFAQWISFDALWKTNIAAIQKQQNYLITVNNVTRNINDVIRDKILLVSEQDKVDARLILAVMMQESTGKLDVACTGVANCGIMQGPPGSKPYNPSTPLMSIEAMIRSGVEGQYGSWPSGGPGIAWYLQSGATESWTGMTQAGNPYQTLRAYNSGKVCNPSNLDLTCNGGTASYVNDIANRLLGWSAWNTGIIQKQKGCPNNY</sequence>
<reference evidence="2 3" key="1">
    <citation type="submission" date="2024-04" db="EMBL/GenBank/DDBJ databases">
        <title>Phyllosticta paracitricarpa is synonymous to the EU quarantine fungus P. citricarpa based on phylogenomic analyses.</title>
        <authorList>
            <consortium name="Lawrence Berkeley National Laboratory"/>
            <person name="Van Ingen-Buijs V.A."/>
            <person name="Van Westerhoven A.C."/>
            <person name="Haridas S."/>
            <person name="Skiadas P."/>
            <person name="Martin F."/>
            <person name="Groenewald J.Z."/>
            <person name="Crous P.W."/>
            <person name="Seidl M.F."/>
        </authorList>
    </citation>
    <scope>NUCLEOTIDE SEQUENCE [LARGE SCALE GENOMIC DNA]</scope>
    <source>
        <strain evidence="2 3">CBS 123374</strain>
    </source>
</reference>
<dbReference type="Gene3D" id="1.10.530.10">
    <property type="match status" value="1"/>
</dbReference>
<accession>A0ABR1YTG8</accession>
<keyword evidence="3" id="KW-1185">Reference proteome</keyword>
<feature type="signal peptide" evidence="1">
    <location>
        <begin position="1"/>
        <end position="25"/>
    </location>
</feature>
<organism evidence="2 3">
    <name type="scientific">Phyllosticta capitalensis</name>
    <dbReference type="NCBI Taxonomy" id="121624"/>
    <lineage>
        <taxon>Eukaryota</taxon>
        <taxon>Fungi</taxon>
        <taxon>Dikarya</taxon>
        <taxon>Ascomycota</taxon>
        <taxon>Pezizomycotina</taxon>
        <taxon>Dothideomycetes</taxon>
        <taxon>Dothideomycetes incertae sedis</taxon>
        <taxon>Botryosphaeriales</taxon>
        <taxon>Phyllostictaceae</taxon>
        <taxon>Phyllosticta</taxon>
    </lineage>
</organism>
<dbReference type="EMBL" id="JBBWRZ010000004">
    <property type="protein sequence ID" value="KAK8238277.1"/>
    <property type="molecule type" value="Genomic_DNA"/>
</dbReference>
<evidence type="ECO:0000256" key="1">
    <source>
        <dbReference type="SAM" id="SignalP"/>
    </source>
</evidence>
<evidence type="ECO:0000313" key="2">
    <source>
        <dbReference type="EMBL" id="KAK8238277.1"/>
    </source>
</evidence>
<keyword evidence="1" id="KW-0732">Signal</keyword>
<gene>
    <name evidence="2" type="ORF">HDK90DRAFT_220695</name>
</gene>
<protein>
    <recommendedName>
        <fullName evidence="4">Transglycosylase SLT domain-containing protein</fullName>
    </recommendedName>
</protein>
<evidence type="ECO:0008006" key="4">
    <source>
        <dbReference type="Google" id="ProtNLM"/>
    </source>
</evidence>
<feature type="chain" id="PRO_5046734378" description="Transglycosylase SLT domain-containing protein" evidence="1">
    <location>
        <begin position="26"/>
        <end position="308"/>
    </location>
</feature>
<dbReference type="Proteomes" id="UP001492380">
    <property type="component" value="Unassembled WGS sequence"/>
</dbReference>
<name>A0ABR1YTG8_9PEZI</name>
<proteinExistence type="predicted"/>
<comment type="caution">
    <text evidence="2">The sequence shown here is derived from an EMBL/GenBank/DDBJ whole genome shotgun (WGS) entry which is preliminary data.</text>
</comment>